<evidence type="ECO:0000313" key="3">
    <source>
        <dbReference type="Proteomes" id="UP000708148"/>
    </source>
</evidence>
<comment type="caution">
    <text evidence="2">The sequence shown here is derived from an EMBL/GenBank/DDBJ whole genome shotgun (WGS) entry which is preliminary data.</text>
</comment>
<feature type="region of interest" description="Disordered" evidence="1">
    <location>
        <begin position="962"/>
        <end position="1010"/>
    </location>
</feature>
<dbReference type="PANTHER" id="PTHR35399:SF2">
    <property type="entry name" value="DUF839 DOMAIN-CONTAINING PROTEIN"/>
    <property type="match status" value="1"/>
</dbReference>
<keyword evidence="3" id="KW-1185">Reference proteome</keyword>
<name>A0A8S1IVH5_9CHLO</name>
<gene>
    <name evidence="2" type="ORF">OSTQU699_LOCUS3058</name>
</gene>
<accession>A0A8S1IVH5</accession>
<evidence type="ECO:0000256" key="1">
    <source>
        <dbReference type="SAM" id="MobiDB-lite"/>
    </source>
</evidence>
<reference evidence="2" key="1">
    <citation type="submission" date="2020-12" db="EMBL/GenBank/DDBJ databases">
        <authorList>
            <person name="Iha C."/>
        </authorList>
    </citation>
    <scope>NUCLEOTIDE SEQUENCE</scope>
</reference>
<dbReference type="Pfam" id="PF05787">
    <property type="entry name" value="PhoX"/>
    <property type="match status" value="1"/>
</dbReference>
<protein>
    <submittedName>
        <fullName evidence="2">Uncharacterized protein</fullName>
    </submittedName>
</protein>
<feature type="non-terminal residue" evidence="2">
    <location>
        <position position="1"/>
    </location>
</feature>
<dbReference type="AlphaFoldDB" id="A0A8S1IVH5"/>
<sequence length="1010" mass="110526">PYRYGYPFEISLGVDANDRVVDNAEKHYAMGRLGARGIAVMQDGFNVYLSGGNGGLYRFRPDKGNFDSGELFAAAFTFSANVTTELTIQEGDTFGIKWISIGQNVAEDVAELTSGNEVLEFTDMFKDDVVSGASCGAGFQLITLGGNRECLRTVDKKLAAVFEPERLAAMNGATLDVFRFSQMATKLDAKLFYLAAEEIRGGSLDLKRRGSVNVAANPCGCVFEVTIDDDFVATSMRAIMCGDDTSGVVAGNTCNTEKVANPRSLTYANEFESLLVGEDTAHHTNNFLWAWDQETGRATRIFHASLDGGITSVNWFQDVVGGNNYIGVTIADPFDTFGWMSYFGSFDLSFSERQKLTPSGVAVPYAEGPREIPIGFSRLTTGTDELLGGWTPLYRTGQEIEITGEPRESLVIGRLVDEDNVPVDSYKDGPVKPERVEEPDEFHKLGFTSLIGMCDQVYSVAVVDALPAVSYVVTLNDNGTDLEAVSASYIDWSQWGGLWRSGGGTVTPWNTHLGGEAFEPDGRNFVGFGCLTGFSSCFKSRAEQEFDNSIQFIRYFNRYIDDLDNSFPALAEAFNPYRYGYAYEVKVNKFGCAAPTKYMTLGRFSHGAMHIMPDGKTVYMTDWTRGREVGGGLFKFIADEEGDLSSGTLYAAKFKAVRGNLNKYGIRWLELGSANNNELVEMSETITFEDMFSSIPSSKKCTLQVVNVKSQVECLAVKRGMEKMAAFFETRRFAALQGASVELANTHGLTYDPNSGKVLLSFTRISQKERIMVQDDIEGSTNDVKVALAPCGCLFAMDVTSDYDVTGIDRMYCGDAVAQGETQDQNTCGIERPANPGRLSAIPGHGLLLMAEDNCRVDSRGVECGHENGVVWAMDSRPGRRGRHEFTRVLTAPAFGAVADTVWYPDVQGRAFIAATINELYGNNAVRPYDETDPAAIFGYIGPLADEEADARRDEIKAVEPRCYEEEENTGGAEFQCPLATARSSKAPRSKSQKSPKTPPSRENGSSTKN</sequence>
<evidence type="ECO:0000313" key="2">
    <source>
        <dbReference type="EMBL" id="CAD7697697.1"/>
    </source>
</evidence>
<dbReference type="Proteomes" id="UP000708148">
    <property type="component" value="Unassembled WGS sequence"/>
</dbReference>
<dbReference type="InterPro" id="IPR008557">
    <property type="entry name" value="PhoX"/>
</dbReference>
<dbReference type="OrthoDB" id="10265760at2759"/>
<organism evidence="2 3">
    <name type="scientific">Ostreobium quekettii</name>
    <dbReference type="NCBI Taxonomy" id="121088"/>
    <lineage>
        <taxon>Eukaryota</taxon>
        <taxon>Viridiplantae</taxon>
        <taxon>Chlorophyta</taxon>
        <taxon>core chlorophytes</taxon>
        <taxon>Ulvophyceae</taxon>
        <taxon>TCBD clade</taxon>
        <taxon>Bryopsidales</taxon>
        <taxon>Ostreobineae</taxon>
        <taxon>Ostreobiaceae</taxon>
        <taxon>Ostreobium</taxon>
    </lineage>
</organism>
<proteinExistence type="predicted"/>
<dbReference type="PANTHER" id="PTHR35399">
    <property type="entry name" value="SLR8030 PROTEIN"/>
    <property type="match status" value="1"/>
</dbReference>
<dbReference type="EMBL" id="CAJHUC010000701">
    <property type="protein sequence ID" value="CAD7697697.1"/>
    <property type="molecule type" value="Genomic_DNA"/>
</dbReference>